<dbReference type="STRING" id="441103.TRN7648_00253"/>
<evidence type="ECO:0000256" key="1">
    <source>
        <dbReference type="SAM" id="SignalP"/>
    </source>
</evidence>
<dbReference type="RefSeq" id="WP_186009171.1">
    <property type="nucleotide sequence ID" value="NZ_CYSE01000001.1"/>
</dbReference>
<sequence>MGFRSYVMAACAALSLAGCAGGSGSGPNATPEEAAAAAYRAGAPYTLTLYTMVNNRTDNGAHTSLMVNAPSQRVVFDPAGSVRFSSVPEVNDVLYGITPQVKQMYESAHARETYRVRIQEVKVSAEVAEQALNLVRSYGQVPPTQCTQSTSTVLGQLPGFESIKTVWYPNQLSKAFAQIPGVQTRVLRENDSDDKDLAIMQMEGAIRAQNGQ</sequence>
<feature type="signal peptide" evidence="1">
    <location>
        <begin position="1"/>
        <end position="20"/>
    </location>
</feature>
<accession>A0A0N7LYK1</accession>
<dbReference type="PROSITE" id="PS51257">
    <property type="entry name" value="PROKAR_LIPOPROTEIN"/>
    <property type="match status" value="1"/>
</dbReference>
<dbReference type="Proteomes" id="UP000054935">
    <property type="component" value="Unassembled WGS sequence"/>
</dbReference>
<reference evidence="2 3" key="1">
    <citation type="submission" date="2015-09" db="EMBL/GenBank/DDBJ databases">
        <authorList>
            <consortium name="Swine Surveillance"/>
        </authorList>
    </citation>
    <scope>NUCLEOTIDE SEQUENCE [LARGE SCALE GENOMIC DNA]</scope>
    <source>
        <strain evidence="2 3">CECT 7648</strain>
    </source>
</reference>
<gene>
    <name evidence="2" type="ORF">TRN7648_00253</name>
</gene>
<evidence type="ECO:0000313" key="2">
    <source>
        <dbReference type="EMBL" id="CUH75089.1"/>
    </source>
</evidence>
<name>A0A0N7LYK1_9RHOB</name>
<evidence type="ECO:0008006" key="4">
    <source>
        <dbReference type="Google" id="ProtNLM"/>
    </source>
</evidence>
<proteinExistence type="predicted"/>
<keyword evidence="1" id="KW-0732">Signal</keyword>
<feature type="chain" id="PRO_5006015704" description="Lipoprotein" evidence="1">
    <location>
        <begin position="21"/>
        <end position="212"/>
    </location>
</feature>
<evidence type="ECO:0000313" key="3">
    <source>
        <dbReference type="Proteomes" id="UP000054935"/>
    </source>
</evidence>
<organism evidence="2 3">
    <name type="scientific">Tropicibacter naphthalenivorans</name>
    <dbReference type="NCBI Taxonomy" id="441103"/>
    <lineage>
        <taxon>Bacteria</taxon>
        <taxon>Pseudomonadati</taxon>
        <taxon>Pseudomonadota</taxon>
        <taxon>Alphaproteobacteria</taxon>
        <taxon>Rhodobacterales</taxon>
        <taxon>Roseobacteraceae</taxon>
        <taxon>Tropicibacter</taxon>
    </lineage>
</organism>
<dbReference type="AlphaFoldDB" id="A0A0N7LYK1"/>
<keyword evidence="3" id="KW-1185">Reference proteome</keyword>
<protein>
    <recommendedName>
        <fullName evidence="4">Lipoprotein</fullName>
    </recommendedName>
</protein>
<dbReference type="EMBL" id="CYSE01000001">
    <property type="protein sequence ID" value="CUH75089.1"/>
    <property type="molecule type" value="Genomic_DNA"/>
</dbReference>